<dbReference type="RefSeq" id="WP_170865054.1">
    <property type="nucleotide sequence ID" value="NZ_FRBN01000011.1"/>
</dbReference>
<keyword evidence="2" id="KW-1185">Reference proteome</keyword>
<dbReference type="SUPFAM" id="SSF46689">
    <property type="entry name" value="Homeodomain-like"/>
    <property type="match status" value="1"/>
</dbReference>
<sequence>MSAALPSEFRSRFREYLEEGLSGRAAAARLRLSAATGVRWQRKWRETGSVAPGAQGRPLGQGKLAAHQVFLEELVAQEGDITLPELSGALEAVDLSRFRAAPSARLSHFPFERDRAFPSQG</sequence>
<accession>A0A1M6ZYN1</accession>
<proteinExistence type="predicted"/>
<evidence type="ECO:0008006" key="3">
    <source>
        <dbReference type="Google" id="ProtNLM"/>
    </source>
</evidence>
<dbReference type="STRING" id="1054996.SAMN05444414_111118"/>
<organism evidence="1 2">
    <name type="scientific">Roseovarius marisflavi</name>
    <dbReference type="NCBI Taxonomy" id="1054996"/>
    <lineage>
        <taxon>Bacteria</taxon>
        <taxon>Pseudomonadati</taxon>
        <taxon>Pseudomonadota</taxon>
        <taxon>Alphaproteobacteria</taxon>
        <taxon>Rhodobacterales</taxon>
        <taxon>Roseobacteraceae</taxon>
        <taxon>Roseovarius</taxon>
    </lineage>
</organism>
<dbReference type="InterPro" id="IPR009057">
    <property type="entry name" value="Homeodomain-like_sf"/>
</dbReference>
<protein>
    <recommendedName>
        <fullName evidence="3">Transposase</fullName>
    </recommendedName>
</protein>
<evidence type="ECO:0000313" key="2">
    <source>
        <dbReference type="Proteomes" id="UP000184191"/>
    </source>
</evidence>
<reference evidence="2" key="1">
    <citation type="submission" date="2016-11" db="EMBL/GenBank/DDBJ databases">
        <authorList>
            <person name="Varghese N."/>
            <person name="Submissions S."/>
        </authorList>
    </citation>
    <scope>NUCLEOTIDE SEQUENCE [LARGE SCALE GENOMIC DNA]</scope>
    <source>
        <strain evidence="2">DSM 29327</strain>
    </source>
</reference>
<name>A0A1M6ZYN1_9RHOB</name>
<dbReference type="AlphaFoldDB" id="A0A1M6ZYN1"/>
<evidence type="ECO:0000313" key="1">
    <source>
        <dbReference type="EMBL" id="SHL35534.1"/>
    </source>
</evidence>
<gene>
    <name evidence="1" type="ORF">SAMN05444414_111118</name>
</gene>
<dbReference type="EMBL" id="FRBN01000011">
    <property type="protein sequence ID" value="SHL35534.1"/>
    <property type="molecule type" value="Genomic_DNA"/>
</dbReference>
<dbReference type="Proteomes" id="UP000184191">
    <property type="component" value="Unassembled WGS sequence"/>
</dbReference>